<dbReference type="SUPFAM" id="SSF48371">
    <property type="entry name" value="ARM repeat"/>
    <property type="match status" value="1"/>
</dbReference>
<sequence length="922" mass="103826">MAVALPNPNSSEKWFDLWNKELNLIRLEFSVGSPALEHFSKLLQSTKDLLADDSNVDREGVLSLAAVSSAVLFTEIKKQPQLRPALSSLFRFVALAFSSAGDTEIAFKYVERLLKTLTNSSDEAQSECIDAIAAVVGFACSNRVLLEQLFQPEHRALVGVVYVILLNTFSKGAVDPSVRIKAGETMLRLCEPEKSLCATSFLLPGVSDAVVKVACALDVKNYKITLMALKIFKQFVTLTLGSNKSDADLDEKWVEKSVERIIQMVVKVSNRLTASSDNRIRESLLQTVCGIREKCKERFGSKLHEVVTELLVNLCVDPYESVCSEANKKLETFRENHNDVLLKFLTTRLNRLSSSLPYAVEKALSGEPLVLDRVHSVLRALGKKDLERVISCSPQFVAQFLDGLAASIRIDMKRLKINSESDWNNYANCLCLYPLKFSVTPKHLHNIANELMKAECSGIVFEHIVDRISADTYKKDKIGYFLIAACFLRAGGGAMPSYFEATLKTLRKLVNSIEAEVKDDKVEDLQRSHSDDSCLAAIALTALGEAMAQVDPSSEQFEVQLLNVLYDVLQFRGSTNYVVKEATEHALANLAKNHDTSVSSLLLRFAPFIVHRLDVQSRDFFSNRRSPLVLIQLLELCKDPSLYGHVRFIITDLVNALDRFNQEWTMLILKALLSFVQVVPKWFPDLKPSDPNNQWSFPEPKIDGAELDSDDEDNEDVESAYPEVAEKKEEVPKPIASVAEVLSRTKHMISSPHLPINVLVMEILEASLNAMKNFENQLLPMIHQNWLGLVCRLKLPWDKATPEQLISATRGLSIVVTMARLSGTFVYRKVMEEFWPSVSRFMVSAANDSRKTDMAYSRTYAFRYQKEVIKSCKPLTIHFELKTEKERAEILKILKIYADDEAQNKLLREEAERVLDFLDNFA</sequence>
<dbReference type="InterPro" id="IPR049362">
    <property type="entry name" value="TTI1_rpt"/>
</dbReference>
<feature type="domain" description="TTI1 C-terminal TPR" evidence="3">
    <location>
        <begin position="709"/>
        <end position="914"/>
    </location>
</feature>
<proteinExistence type="predicted"/>
<reference evidence="4" key="2">
    <citation type="journal article" date="2015" name="Genome Biol.">
        <title>Comparative genomics of Steinernema reveals deeply conserved gene regulatory networks.</title>
        <authorList>
            <person name="Dillman A.R."/>
            <person name="Macchietto M."/>
            <person name="Porter C.F."/>
            <person name="Rogers A."/>
            <person name="Williams B."/>
            <person name="Antoshechkin I."/>
            <person name="Lee M.M."/>
            <person name="Goodwin Z."/>
            <person name="Lu X."/>
            <person name="Lewis E.E."/>
            <person name="Goodrich-Blair H."/>
            <person name="Stock S.P."/>
            <person name="Adams B.J."/>
            <person name="Sternberg P.W."/>
            <person name="Mortazavi A."/>
        </authorList>
    </citation>
    <scope>NUCLEOTIDE SEQUENCE [LARGE SCALE GENOMIC DNA]</scope>
    <source>
        <strain evidence="4">ALL</strain>
    </source>
</reference>
<dbReference type="STRING" id="34508.A0A4U5P8A9"/>
<evidence type="ECO:0008006" key="5">
    <source>
        <dbReference type="Google" id="ProtNLM"/>
    </source>
</evidence>
<dbReference type="Gene3D" id="1.25.10.10">
    <property type="entry name" value="Leucine-rich Repeat Variant"/>
    <property type="match status" value="1"/>
</dbReference>
<reference evidence="4" key="3">
    <citation type="journal article" date="2019" name="G3 (Bethesda)">
        <title>Hybrid Assembly of the Genome of the Entomopathogenic Nematode Steinernema carpocapsae Identifies the X-Chromosome.</title>
        <authorList>
            <person name="Serra L."/>
            <person name="Macchietto M."/>
            <person name="Macias-Munoz A."/>
            <person name="McGill C.J."/>
            <person name="Rodriguez I.M."/>
            <person name="Rodriguez B."/>
            <person name="Murad R."/>
            <person name="Mortazavi A."/>
        </authorList>
    </citation>
    <scope>NUCLEOTIDE SEQUENCE</scope>
    <source>
        <strain evidence="4">ALL</strain>
    </source>
</reference>
<dbReference type="Pfam" id="PF24173">
    <property type="entry name" value="TPR_TTI1_N"/>
    <property type="match status" value="1"/>
</dbReference>
<evidence type="ECO:0000259" key="2">
    <source>
        <dbReference type="Pfam" id="PF24173"/>
    </source>
</evidence>
<dbReference type="InterPro" id="IPR057566">
    <property type="entry name" value="TPR_TTI1_N"/>
</dbReference>
<evidence type="ECO:0000259" key="3">
    <source>
        <dbReference type="Pfam" id="PF24181"/>
    </source>
</evidence>
<dbReference type="PANTHER" id="PTHR18460:SF3">
    <property type="entry name" value="TELO2-INTERACTING PROTEIN 1 HOMOLOG"/>
    <property type="match status" value="1"/>
</dbReference>
<reference evidence="4" key="1">
    <citation type="submission" date="2013-11" db="EMBL/GenBank/DDBJ databases">
        <authorList>
            <person name="Sternberg P."/>
            <person name="Dillman A."/>
            <person name="Macchietto M."/>
        </authorList>
    </citation>
    <scope>NUCLEOTIDE SEQUENCE</scope>
    <source>
        <strain evidence="4">ALL</strain>
    </source>
</reference>
<feature type="compositionally biased region" description="Acidic residues" evidence="1">
    <location>
        <begin position="705"/>
        <end position="718"/>
    </location>
</feature>
<dbReference type="Pfam" id="PF24181">
    <property type="entry name" value="TPR_TTI1_C"/>
    <property type="match status" value="1"/>
</dbReference>
<accession>A0A4U5P8A9</accession>
<dbReference type="InterPro" id="IPR052587">
    <property type="entry name" value="TELO2-interacting_protein_1"/>
</dbReference>
<feature type="domain" description="TTI1 N-terminal TPR" evidence="2">
    <location>
        <begin position="116"/>
        <end position="317"/>
    </location>
</feature>
<protein>
    <recommendedName>
        <fullName evidence="5">HEAT repeat-containing protein 1</fullName>
    </recommendedName>
</protein>
<dbReference type="PANTHER" id="PTHR18460">
    <property type="entry name" value="TEL2 INTERACTING PROTEIN 1 TTI1 FAMILY MEMBER"/>
    <property type="match status" value="1"/>
</dbReference>
<dbReference type="EMBL" id="AZBU02000002">
    <property type="protein sequence ID" value="TKR92211.1"/>
    <property type="molecule type" value="Genomic_DNA"/>
</dbReference>
<comment type="caution">
    <text evidence="4">The sequence shown here is derived from an EMBL/GenBank/DDBJ whole genome shotgun (WGS) entry which is preliminary data.</text>
</comment>
<evidence type="ECO:0000313" key="4">
    <source>
        <dbReference type="EMBL" id="TKR92211.1"/>
    </source>
</evidence>
<dbReference type="Pfam" id="PF21547">
    <property type="entry name" value="TTI1"/>
    <property type="match status" value="1"/>
</dbReference>
<dbReference type="OrthoDB" id="5865642at2759"/>
<organism evidence="4">
    <name type="scientific">Steinernema carpocapsae</name>
    <name type="common">Entomopathogenic nematode</name>
    <dbReference type="NCBI Taxonomy" id="34508"/>
    <lineage>
        <taxon>Eukaryota</taxon>
        <taxon>Metazoa</taxon>
        <taxon>Ecdysozoa</taxon>
        <taxon>Nematoda</taxon>
        <taxon>Chromadorea</taxon>
        <taxon>Rhabditida</taxon>
        <taxon>Tylenchina</taxon>
        <taxon>Panagrolaimomorpha</taxon>
        <taxon>Strongyloidoidea</taxon>
        <taxon>Steinernematidae</taxon>
        <taxon>Steinernema</taxon>
    </lineage>
</organism>
<dbReference type="InterPro" id="IPR011989">
    <property type="entry name" value="ARM-like"/>
</dbReference>
<dbReference type="InterPro" id="IPR057567">
    <property type="entry name" value="TPR_TTI1_C"/>
</dbReference>
<dbReference type="AlphaFoldDB" id="A0A4U5P8A9"/>
<dbReference type="InterPro" id="IPR016024">
    <property type="entry name" value="ARM-type_fold"/>
</dbReference>
<dbReference type="GO" id="GO:0005737">
    <property type="term" value="C:cytoplasm"/>
    <property type="evidence" value="ECO:0007669"/>
    <property type="project" value="TreeGrafter"/>
</dbReference>
<evidence type="ECO:0000256" key="1">
    <source>
        <dbReference type="SAM" id="MobiDB-lite"/>
    </source>
</evidence>
<gene>
    <name evidence="4" type="ORF">L596_006906</name>
</gene>
<feature type="region of interest" description="Disordered" evidence="1">
    <location>
        <begin position="690"/>
        <end position="719"/>
    </location>
</feature>
<name>A0A4U5P8A9_STECR</name>